<dbReference type="AlphaFoldDB" id="A0AAW8F4W1"/>
<proteinExistence type="predicted"/>
<accession>A0AAW8F4W1</accession>
<organism evidence="1 2">
    <name type="scientific">Streptomyces canus</name>
    <dbReference type="NCBI Taxonomy" id="58343"/>
    <lineage>
        <taxon>Bacteria</taxon>
        <taxon>Bacillati</taxon>
        <taxon>Actinomycetota</taxon>
        <taxon>Actinomycetes</taxon>
        <taxon>Kitasatosporales</taxon>
        <taxon>Streptomycetaceae</taxon>
        <taxon>Streptomyces</taxon>
        <taxon>Streptomyces aurantiacus group</taxon>
    </lineage>
</organism>
<gene>
    <name evidence="1" type="ORF">QFZ22_000256</name>
</gene>
<name>A0AAW8F4W1_9ACTN</name>
<sequence length="233" mass="25463">MRPGAGHRAAPGPRHTGERRYAVSSGGITWIADEDISWLGYYIKLARGLTGEQLAARLAAAGGPVPVQATTGPQAEELIDRLDAERGDTDSIAVRYGDHAGLGFAVAYGHWPSVLGPAYHDGTSRDGVHIFELYYEKQNPKVPPPAFAYFHDDNYVCGFDMYMDTWSQEITGPGADLIRDDIIAARIPEERNRDAAHRASLGVLEQRFELALPRDLILGASLPTTLVRGQQPR</sequence>
<reference evidence="1" key="1">
    <citation type="submission" date="2023-07" db="EMBL/GenBank/DDBJ databases">
        <title>Comparative genomics of wheat-associated soil bacteria to identify genetic determinants of phenazine resistance.</title>
        <authorList>
            <person name="Mouncey N."/>
        </authorList>
    </citation>
    <scope>NUCLEOTIDE SEQUENCE</scope>
    <source>
        <strain evidence="1">V4I22</strain>
    </source>
</reference>
<evidence type="ECO:0000313" key="1">
    <source>
        <dbReference type="EMBL" id="MDQ0904271.1"/>
    </source>
</evidence>
<dbReference type="EMBL" id="JAUSZV010000001">
    <property type="protein sequence ID" value="MDQ0904271.1"/>
    <property type="molecule type" value="Genomic_DNA"/>
</dbReference>
<protein>
    <submittedName>
        <fullName evidence="1">Uncharacterized protein</fullName>
    </submittedName>
</protein>
<evidence type="ECO:0000313" key="2">
    <source>
        <dbReference type="Proteomes" id="UP001234216"/>
    </source>
</evidence>
<comment type="caution">
    <text evidence="1">The sequence shown here is derived from an EMBL/GenBank/DDBJ whole genome shotgun (WGS) entry which is preliminary data.</text>
</comment>
<dbReference type="Proteomes" id="UP001234216">
    <property type="component" value="Unassembled WGS sequence"/>
</dbReference>